<sequence length="174" mass="19419">MRLFRILSQDWAVNKSNIKGRSVLFLFRLAQACRSSPKPFWYLFIPYLILYRVVVEWLLCIELPWNTKVGKGLKLFHGQALVINDNSIIGDYCTLRHSTTIGNKELPNGEFSKSPIIGNHVDIGSNVVIIGDIRIGDYVKIGAGSVVTKDLNNNGVYVGNPAKLLKALNETTSN</sequence>
<dbReference type="EC" id="2.3.1.30" evidence="4"/>
<comment type="similarity">
    <text evidence="1">Belongs to the transferase hexapeptide repeat family.</text>
</comment>
<dbReference type="PANTHER" id="PTHR42811">
    <property type="entry name" value="SERINE ACETYLTRANSFERASE"/>
    <property type="match status" value="1"/>
</dbReference>
<dbReference type="PIRSF" id="PIRSF000441">
    <property type="entry name" value="CysE"/>
    <property type="match status" value="1"/>
</dbReference>
<dbReference type="CDD" id="cd03354">
    <property type="entry name" value="LbH_SAT"/>
    <property type="match status" value="1"/>
</dbReference>
<dbReference type="InterPro" id="IPR001451">
    <property type="entry name" value="Hexapep"/>
</dbReference>
<dbReference type="InterPro" id="IPR018357">
    <property type="entry name" value="Hexapep_transf_CS"/>
</dbReference>
<dbReference type="SUPFAM" id="SSF51161">
    <property type="entry name" value="Trimeric LpxA-like enzymes"/>
    <property type="match status" value="1"/>
</dbReference>
<dbReference type="GO" id="GO:0009001">
    <property type="term" value="F:serine O-acetyltransferase activity"/>
    <property type="evidence" value="ECO:0007669"/>
    <property type="project" value="UniProtKB-EC"/>
</dbReference>
<dbReference type="GO" id="GO:0006535">
    <property type="term" value="P:cysteine biosynthetic process from serine"/>
    <property type="evidence" value="ECO:0007669"/>
    <property type="project" value="InterPro"/>
</dbReference>
<evidence type="ECO:0000256" key="3">
    <source>
        <dbReference type="ARBA" id="ARBA00023315"/>
    </source>
</evidence>
<evidence type="ECO:0000256" key="2">
    <source>
        <dbReference type="ARBA" id="ARBA00022679"/>
    </source>
</evidence>
<dbReference type="AlphaFoldDB" id="A0A3B0Y2D4"/>
<proteinExistence type="inferred from homology"/>
<reference evidence="4" key="1">
    <citation type="submission" date="2018-06" db="EMBL/GenBank/DDBJ databases">
        <authorList>
            <person name="Zhirakovskaya E."/>
        </authorList>
    </citation>
    <scope>NUCLEOTIDE SEQUENCE</scope>
</reference>
<accession>A0A3B0Y2D4</accession>
<name>A0A3B0Y2D4_9ZZZZ</name>
<gene>
    <name evidence="4" type="ORF">MNBD_GAMMA15-1141</name>
</gene>
<keyword evidence="3 4" id="KW-0012">Acyltransferase</keyword>
<dbReference type="PROSITE" id="PS00101">
    <property type="entry name" value="HEXAPEP_TRANSFERASES"/>
    <property type="match status" value="1"/>
</dbReference>
<organism evidence="4">
    <name type="scientific">hydrothermal vent metagenome</name>
    <dbReference type="NCBI Taxonomy" id="652676"/>
    <lineage>
        <taxon>unclassified sequences</taxon>
        <taxon>metagenomes</taxon>
        <taxon>ecological metagenomes</taxon>
    </lineage>
</organism>
<dbReference type="InterPro" id="IPR011004">
    <property type="entry name" value="Trimer_LpxA-like_sf"/>
</dbReference>
<dbReference type="InterPro" id="IPR005881">
    <property type="entry name" value="Ser_O-AcTrfase"/>
</dbReference>
<evidence type="ECO:0000256" key="1">
    <source>
        <dbReference type="ARBA" id="ARBA00007274"/>
    </source>
</evidence>
<dbReference type="Gene3D" id="2.160.10.10">
    <property type="entry name" value="Hexapeptide repeat proteins"/>
    <property type="match status" value="1"/>
</dbReference>
<evidence type="ECO:0000313" key="4">
    <source>
        <dbReference type="EMBL" id="VAW74818.1"/>
    </source>
</evidence>
<dbReference type="Pfam" id="PF00132">
    <property type="entry name" value="Hexapep"/>
    <property type="match status" value="1"/>
</dbReference>
<dbReference type="GO" id="GO:0005737">
    <property type="term" value="C:cytoplasm"/>
    <property type="evidence" value="ECO:0007669"/>
    <property type="project" value="InterPro"/>
</dbReference>
<dbReference type="EMBL" id="UOFN01000041">
    <property type="protein sequence ID" value="VAW74818.1"/>
    <property type="molecule type" value="Genomic_DNA"/>
</dbReference>
<dbReference type="InterPro" id="IPR045304">
    <property type="entry name" value="LbH_SAT"/>
</dbReference>
<protein>
    <submittedName>
        <fullName evidence="4">Serine acetyltransferase</fullName>
        <ecNumber evidence="4">2.3.1.30</ecNumber>
    </submittedName>
</protein>
<keyword evidence="2 4" id="KW-0808">Transferase</keyword>